<evidence type="ECO:0000313" key="4">
    <source>
        <dbReference type="Proteomes" id="UP000008493"/>
    </source>
</evidence>
<dbReference type="HOGENOM" id="CLU_1464593_0_0_1"/>
<dbReference type="eggNOG" id="ENOG502S5UM">
    <property type="taxonomic scope" value="Eukaryota"/>
</dbReference>
<accession>K5WT34</accession>
<sequence length="185" mass="21713">SIKLRSNANALRYRLHHKEGLLNLINDVNGQIRNPNRMTQLNKICLKYNLILIWPEKLTKDNGWLSGFFDSDGTITINKTNWQLSISASQKTSELLNPLVELFAGYVYIDNGSSKSFKWYVTKKEDILNLIEYFKKHPSRSAKNNRLHLVPKYYELKNMKAHNAISKTFLAKSWDIFINKWMNYE</sequence>
<dbReference type="InParanoid" id="K5WT34"/>
<evidence type="ECO:0000313" key="3">
    <source>
        <dbReference type="EMBL" id="EKM73918.1"/>
    </source>
</evidence>
<dbReference type="EMBL" id="JH971855">
    <property type="protein sequence ID" value="EKM73918.1"/>
    <property type="molecule type" value="Genomic_DNA"/>
</dbReference>
<comment type="function">
    <text evidence="1">Mitochondrial DNA endonuclease involved in intron homing.</text>
</comment>
<dbReference type="OrthoDB" id="2222997at2759"/>
<evidence type="ECO:0000256" key="1">
    <source>
        <dbReference type="ARBA" id="ARBA00002670"/>
    </source>
</evidence>
<dbReference type="Proteomes" id="UP000008493">
    <property type="component" value="Unassembled WGS sequence"/>
</dbReference>
<feature type="non-terminal residue" evidence="3">
    <location>
        <position position="1"/>
    </location>
</feature>
<dbReference type="SUPFAM" id="SSF55608">
    <property type="entry name" value="Homing endonucleases"/>
    <property type="match status" value="2"/>
</dbReference>
<name>K5WT34_AGABU</name>
<protein>
    <recommendedName>
        <fullName evidence="2">Homing endonuclease LAGLIDADG domain-containing protein</fullName>
    </recommendedName>
</protein>
<feature type="domain" description="Homing endonuclease LAGLIDADG" evidence="2">
    <location>
        <begin position="65"/>
        <end position="153"/>
    </location>
</feature>
<dbReference type="KEGG" id="abp:AGABI1DRAFT48928"/>
<dbReference type="InterPro" id="IPR004860">
    <property type="entry name" value="LAGLIDADG_dom"/>
</dbReference>
<reference evidence="4" key="1">
    <citation type="journal article" date="2012" name="Proc. Natl. Acad. Sci. U.S.A.">
        <title>Genome sequence of the button mushroom Agaricus bisporus reveals mechanisms governing adaptation to a humic-rich ecological niche.</title>
        <authorList>
            <person name="Morin E."/>
            <person name="Kohler A."/>
            <person name="Baker A.R."/>
            <person name="Foulongne-Oriol M."/>
            <person name="Lombard V."/>
            <person name="Nagy L.G."/>
            <person name="Ohm R.A."/>
            <person name="Patyshakuliyeva A."/>
            <person name="Brun A."/>
            <person name="Aerts A.L."/>
            <person name="Bailey A.M."/>
            <person name="Billette C."/>
            <person name="Coutinho P.M."/>
            <person name="Deakin G."/>
            <person name="Doddapaneni H."/>
            <person name="Floudas D."/>
            <person name="Grimwood J."/>
            <person name="Hilden K."/>
            <person name="Kuees U."/>
            <person name="LaButti K.M."/>
            <person name="Lapidus A."/>
            <person name="Lindquist E.A."/>
            <person name="Lucas S.M."/>
            <person name="Murat C."/>
            <person name="Riley R.W."/>
            <person name="Salamov A.A."/>
            <person name="Schmutz J."/>
            <person name="Subramanian V."/>
            <person name="Woesten H.A.B."/>
            <person name="Xu J."/>
            <person name="Eastwood D.C."/>
            <person name="Foster G.D."/>
            <person name="Sonnenberg A.S."/>
            <person name="Cullen D."/>
            <person name="de Vries R.P."/>
            <person name="Lundell T."/>
            <person name="Hibbett D.S."/>
            <person name="Henrissat B."/>
            <person name="Burton K.S."/>
            <person name="Kerrigan R.W."/>
            <person name="Challen M.P."/>
            <person name="Grigoriev I.V."/>
            <person name="Martin F."/>
        </authorList>
    </citation>
    <scope>NUCLEOTIDE SEQUENCE [LARGE SCALE GENOMIC DNA]</scope>
    <source>
        <strain evidence="4">JB137-S8 / ATCC MYA-4627 / FGSC 10392</strain>
    </source>
</reference>
<dbReference type="STRING" id="597362.K5WT34"/>
<dbReference type="RefSeq" id="XP_007335443.1">
    <property type="nucleotide sequence ID" value="XM_007335381.1"/>
</dbReference>
<dbReference type="PANTHER" id="PTHR37520:SF1">
    <property type="entry name" value="INTRON-ENCODED DNA ENDONUCLEASE AI2A-RELATED"/>
    <property type="match status" value="1"/>
</dbReference>
<dbReference type="PANTHER" id="PTHR37520">
    <property type="entry name" value="INTRON-ENCODED DNA ENDONUCLEASE AI2A-RELATED"/>
    <property type="match status" value="1"/>
</dbReference>
<gene>
    <name evidence="3" type="ORF">AGABI1DRAFT_48928</name>
</gene>
<dbReference type="Gene3D" id="3.10.28.10">
    <property type="entry name" value="Homing endonucleases"/>
    <property type="match status" value="1"/>
</dbReference>
<dbReference type="InterPro" id="IPR027434">
    <property type="entry name" value="Homing_endonucl"/>
</dbReference>
<proteinExistence type="predicted"/>
<keyword evidence="4" id="KW-1185">Reference proteome</keyword>
<dbReference type="GeneID" id="18829851"/>
<organism evidence="3 4">
    <name type="scientific">Agaricus bisporus var. burnettii (strain JB137-S8 / ATCC MYA-4627 / FGSC 10392)</name>
    <name type="common">White button mushroom</name>
    <dbReference type="NCBI Taxonomy" id="597362"/>
    <lineage>
        <taxon>Eukaryota</taxon>
        <taxon>Fungi</taxon>
        <taxon>Dikarya</taxon>
        <taxon>Basidiomycota</taxon>
        <taxon>Agaricomycotina</taxon>
        <taxon>Agaricomycetes</taxon>
        <taxon>Agaricomycetidae</taxon>
        <taxon>Agaricales</taxon>
        <taxon>Agaricineae</taxon>
        <taxon>Agaricaceae</taxon>
        <taxon>Agaricus</taxon>
    </lineage>
</organism>
<dbReference type="GO" id="GO:0004519">
    <property type="term" value="F:endonuclease activity"/>
    <property type="evidence" value="ECO:0007669"/>
    <property type="project" value="InterPro"/>
</dbReference>
<dbReference type="AlphaFoldDB" id="K5WT34"/>
<dbReference type="Pfam" id="PF00961">
    <property type="entry name" value="LAGLIDADG_1"/>
    <property type="match status" value="1"/>
</dbReference>
<evidence type="ECO:0000259" key="2">
    <source>
        <dbReference type="Pfam" id="PF00961"/>
    </source>
</evidence>